<dbReference type="InterPro" id="IPR050980">
    <property type="entry name" value="2C_sensor_his_kinase"/>
</dbReference>
<comment type="catalytic activity">
    <reaction evidence="1">
        <text>ATP + protein L-histidine = ADP + protein N-phospho-L-histidine.</text>
        <dbReference type="EC" id="2.7.13.3"/>
    </reaction>
</comment>
<evidence type="ECO:0000256" key="11">
    <source>
        <dbReference type="ARBA" id="ARBA00022989"/>
    </source>
</evidence>
<evidence type="ECO:0000256" key="9">
    <source>
        <dbReference type="ARBA" id="ARBA00022777"/>
    </source>
</evidence>
<evidence type="ECO:0000256" key="1">
    <source>
        <dbReference type="ARBA" id="ARBA00000085"/>
    </source>
</evidence>
<evidence type="ECO:0000259" key="14">
    <source>
        <dbReference type="PROSITE" id="PS50109"/>
    </source>
</evidence>
<dbReference type="SUPFAM" id="SSF55874">
    <property type="entry name" value="ATPase domain of HSP90 chaperone/DNA topoisomerase II/histidine kinase"/>
    <property type="match status" value="1"/>
</dbReference>
<dbReference type="PANTHER" id="PTHR44936:SF9">
    <property type="entry name" value="SENSOR PROTEIN CREC"/>
    <property type="match status" value="1"/>
</dbReference>
<dbReference type="CDD" id="cd06225">
    <property type="entry name" value="HAMP"/>
    <property type="match status" value="1"/>
</dbReference>
<dbReference type="InterPro" id="IPR003594">
    <property type="entry name" value="HATPase_dom"/>
</dbReference>
<feature type="domain" description="Histidine kinase" evidence="14">
    <location>
        <begin position="224"/>
        <end position="417"/>
    </location>
</feature>
<dbReference type="RefSeq" id="WP_093087916.1">
    <property type="nucleotide sequence ID" value="NZ_FNBE01000014.1"/>
</dbReference>
<proteinExistence type="predicted"/>
<dbReference type="InterPro" id="IPR003660">
    <property type="entry name" value="HAMP_dom"/>
</dbReference>
<dbReference type="Pfam" id="PF00512">
    <property type="entry name" value="HisKA"/>
    <property type="match status" value="1"/>
</dbReference>
<feature type="transmembrane region" description="Helical" evidence="13">
    <location>
        <begin position="139"/>
        <end position="159"/>
    </location>
</feature>
<dbReference type="EMBL" id="FNBE01000014">
    <property type="protein sequence ID" value="SDG72961.1"/>
    <property type="molecule type" value="Genomic_DNA"/>
</dbReference>
<keyword evidence="11 13" id="KW-1133">Transmembrane helix</keyword>
<dbReference type="InterPro" id="IPR005467">
    <property type="entry name" value="His_kinase_dom"/>
</dbReference>
<keyword evidence="12" id="KW-0902">Two-component regulatory system</keyword>
<keyword evidence="17" id="KW-1185">Reference proteome</keyword>
<dbReference type="Pfam" id="PF02518">
    <property type="entry name" value="HATPase_c"/>
    <property type="match status" value="1"/>
</dbReference>
<dbReference type="Gene3D" id="3.30.565.10">
    <property type="entry name" value="Histidine kinase-like ATPase, C-terminal domain"/>
    <property type="match status" value="1"/>
</dbReference>
<keyword evidence="6" id="KW-0808">Transferase</keyword>
<reference evidence="16 17" key="1">
    <citation type="submission" date="2016-10" db="EMBL/GenBank/DDBJ databases">
        <authorList>
            <person name="de Groot N.N."/>
        </authorList>
    </citation>
    <scope>NUCLEOTIDE SEQUENCE [LARGE SCALE GENOMIC DNA]</scope>
    <source>
        <strain evidence="16 17">CGMCC 4.3143</strain>
    </source>
</reference>
<dbReference type="GO" id="GO:0000155">
    <property type="term" value="F:phosphorelay sensor kinase activity"/>
    <property type="evidence" value="ECO:0007669"/>
    <property type="project" value="InterPro"/>
</dbReference>
<sequence>MRRRIVVLTLAVAALAVALFGIPLAGIVVAYVQNDERGELAQVADVAALSVAVELAKGRDPVLPTFGSGADVALYARDGTRVLGRGPATADQSVADALAVGRDSDDDWIVAVPVTGDDPRAGAIRVTVPPTESYAKIGLSWAAMLALAAAALAAVWFVARRQAGRLAGPLEQLSRAARRLGDGDFTVRSPAVGIPEIDSVGADLDATAQRLGDLVARERAFTADASHQLRTPLAGLRLTLESALEDPDADPRAAMREAVRAADGLHRTIEDLLALARDTETVRTALDLPALLAELDRGWAGHDLRIAADPDLPAVWASTAAVRQVVAVLVDNAVRHGREPVTVAVRDLGGAVAIDVADRGDGIVVPETELFARRAPHAAGHGIGLALARSLAEAQGGRLALTRTTPPTFTLLLPADPDFPER</sequence>
<feature type="domain" description="HAMP" evidence="15">
    <location>
        <begin position="164"/>
        <end position="216"/>
    </location>
</feature>
<dbReference type="SUPFAM" id="SSF47384">
    <property type="entry name" value="Homodimeric domain of signal transducing histidine kinase"/>
    <property type="match status" value="1"/>
</dbReference>
<evidence type="ECO:0000259" key="15">
    <source>
        <dbReference type="PROSITE" id="PS50885"/>
    </source>
</evidence>
<evidence type="ECO:0000256" key="5">
    <source>
        <dbReference type="ARBA" id="ARBA00022553"/>
    </source>
</evidence>
<evidence type="ECO:0000256" key="13">
    <source>
        <dbReference type="SAM" id="Phobius"/>
    </source>
</evidence>
<dbReference type="OrthoDB" id="5499837at2"/>
<dbReference type="SMART" id="SM00304">
    <property type="entry name" value="HAMP"/>
    <property type="match status" value="1"/>
</dbReference>
<name>A0A1G7WLV0_PSEOR</name>
<evidence type="ECO:0000256" key="7">
    <source>
        <dbReference type="ARBA" id="ARBA00022692"/>
    </source>
</evidence>
<keyword evidence="7 13" id="KW-0812">Transmembrane</keyword>
<comment type="subcellular location">
    <subcellularLocation>
        <location evidence="2">Cell membrane</location>
        <topology evidence="2">Multi-pass membrane protein</topology>
    </subcellularLocation>
</comment>
<protein>
    <recommendedName>
        <fullName evidence="3">histidine kinase</fullName>
        <ecNumber evidence="3">2.7.13.3</ecNumber>
    </recommendedName>
</protein>
<evidence type="ECO:0000313" key="17">
    <source>
        <dbReference type="Proteomes" id="UP000198967"/>
    </source>
</evidence>
<dbReference type="InterPro" id="IPR003661">
    <property type="entry name" value="HisK_dim/P_dom"/>
</dbReference>
<evidence type="ECO:0000256" key="6">
    <source>
        <dbReference type="ARBA" id="ARBA00022679"/>
    </source>
</evidence>
<keyword evidence="4" id="KW-1003">Cell membrane</keyword>
<evidence type="ECO:0000313" key="16">
    <source>
        <dbReference type="EMBL" id="SDG72961.1"/>
    </source>
</evidence>
<dbReference type="Pfam" id="PF00672">
    <property type="entry name" value="HAMP"/>
    <property type="match status" value="1"/>
</dbReference>
<dbReference type="GO" id="GO:0005524">
    <property type="term" value="F:ATP binding"/>
    <property type="evidence" value="ECO:0007669"/>
    <property type="project" value="UniProtKB-KW"/>
</dbReference>
<evidence type="ECO:0000256" key="8">
    <source>
        <dbReference type="ARBA" id="ARBA00022741"/>
    </source>
</evidence>
<dbReference type="PROSITE" id="PS50109">
    <property type="entry name" value="HIS_KIN"/>
    <property type="match status" value="1"/>
</dbReference>
<dbReference type="PROSITE" id="PS50885">
    <property type="entry name" value="HAMP"/>
    <property type="match status" value="1"/>
</dbReference>
<keyword evidence="9 16" id="KW-0418">Kinase</keyword>
<dbReference type="Proteomes" id="UP000198967">
    <property type="component" value="Unassembled WGS sequence"/>
</dbReference>
<dbReference type="InterPro" id="IPR036097">
    <property type="entry name" value="HisK_dim/P_sf"/>
</dbReference>
<dbReference type="SMART" id="SM00388">
    <property type="entry name" value="HisKA"/>
    <property type="match status" value="1"/>
</dbReference>
<evidence type="ECO:0000256" key="12">
    <source>
        <dbReference type="ARBA" id="ARBA00023012"/>
    </source>
</evidence>
<dbReference type="SMART" id="SM00387">
    <property type="entry name" value="HATPase_c"/>
    <property type="match status" value="1"/>
</dbReference>
<gene>
    <name evidence="16" type="ORF">SAMN05216377_114176</name>
</gene>
<dbReference type="Gene3D" id="1.10.287.130">
    <property type="match status" value="1"/>
</dbReference>
<dbReference type="CDD" id="cd00082">
    <property type="entry name" value="HisKA"/>
    <property type="match status" value="1"/>
</dbReference>
<keyword evidence="5" id="KW-0597">Phosphoprotein</keyword>
<dbReference type="Gene3D" id="6.10.340.10">
    <property type="match status" value="1"/>
</dbReference>
<dbReference type="STRING" id="366584.SAMN05216377_114176"/>
<keyword evidence="13" id="KW-0472">Membrane</keyword>
<dbReference type="InterPro" id="IPR036890">
    <property type="entry name" value="HATPase_C_sf"/>
</dbReference>
<keyword evidence="10" id="KW-0067">ATP-binding</keyword>
<organism evidence="16 17">
    <name type="scientific">Pseudonocardia oroxyli</name>
    <dbReference type="NCBI Taxonomy" id="366584"/>
    <lineage>
        <taxon>Bacteria</taxon>
        <taxon>Bacillati</taxon>
        <taxon>Actinomycetota</taxon>
        <taxon>Actinomycetes</taxon>
        <taxon>Pseudonocardiales</taxon>
        <taxon>Pseudonocardiaceae</taxon>
        <taxon>Pseudonocardia</taxon>
    </lineage>
</organism>
<evidence type="ECO:0000256" key="2">
    <source>
        <dbReference type="ARBA" id="ARBA00004651"/>
    </source>
</evidence>
<evidence type="ECO:0000256" key="3">
    <source>
        <dbReference type="ARBA" id="ARBA00012438"/>
    </source>
</evidence>
<dbReference type="EC" id="2.7.13.3" evidence="3"/>
<evidence type="ECO:0000256" key="10">
    <source>
        <dbReference type="ARBA" id="ARBA00022840"/>
    </source>
</evidence>
<dbReference type="PANTHER" id="PTHR44936">
    <property type="entry name" value="SENSOR PROTEIN CREC"/>
    <property type="match status" value="1"/>
</dbReference>
<dbReference type="GO" id="GO:0005886">
    <property type="term" value="C:plasma membrane"/>
    <property type="evidence" value="ECO:0007669"/>
    <property type="project" value="UniProtKB-SubCell"/>
</dbReference>
<evidence type="ECO:0000256" key="4">
    <source>
        <dbReference type="ARBA" id="ARBA00022475"/>
    </source>
</evidence>
<dbReference type="AlphaFoldDB" id="A0A1G7WLV0"/>
<accession>A0A1G7WLV0</accession>
<keyword evidence="8" id="KW-0547">Nucleotide-binding</keyword>